<keyword evidence="15 20" id="KW-0472">Membrane</keyword>
<feature type="transmembrane region" description="Helical" evidence="20">
    <location>
        <begin position="111"/>
        <end position="130"/>
    </location>
</feature>
<comment type="similarity">
    <text evidence="5 18">Belongs to the CDS family.</text>
</comment>
<feature type="transmembrane region" description="Helical" evidence="20">
    <location>
        <begin position="244"/>
        <end position="264"/>
    </location>
</feature>
<dbReference type="EMBL" id="NCXM01000031">
    <property type="protein sequence ID" value="OSC23355.1"/>
    <property type="molecule type" value="Genomic_DNA"/>
</dbReference>
<dbReference type="Proteomes" id="UP000242320">
    <property type="component" value="Unassembled WGS sequence"/>
</dbReference>
<evidence type="ECO:0000256" key="19">
    <source>
        <dbReference type="SAM" id="MobiDB-lite"/>
    </source>
</evidence>
<dbReference type="Pfam" id="PF01148">
    <property type="entry name" value="CTP_transf_1"/>
    <property type="match status" value="1"/>
</dbReference>
<reference evidence="21 22" key="1">
    <citation type="submission" date="2017-04" db="EMBL/GenBank/DDBJ databases">
        <title>The new phylogeny of genus Mycobacterium.</title>
        <authorList>
            <person name="Tortoli E."/>
            <person name="Trovato A."/>
            <person name="Cirillo D.M."/>
        </authorList>
    </citation>
    <scope>NUCLEOTIDE SEQUENCE [LARGE SCALE GENOMIC DNA]</scope>
    <source>
        <strain evidence="21 22">DSM 45247</strain>
    </source>
</reference>
<evidence type="ECO:0000256" key="13">
    <source>
        <dbReference type="ARBA" id="ARBA00022989"/>
    </source>
</evidence>
<dbReference type="PANTHER" id="PTHR46382:SF1">
    <property type="entry name" value="PHOSPHATIDATE CYTIDYLYLTRANSFERASE"/>
    <property type="match status" value="1"/>
</dbReference>
<gene>
    <name evidence="21" type="ORF">B8W69_24085</name>
</gene>
<feature type="compositionally biased region" description="Basic and acidic residues" evidence="19">
    <location>
        <begin position="8"/>
        <end position="20"/>
    </location>
</feature>
<comment type="pathway">
    <text evidence="4">Lipid metabolism.</text>
</comment>
<dbReference type="PANTHER" id="PTHR46382">
    <property type="entry name" value="PHOSPHATIDATE CYTIDYLYLTRANSFERASE"/>
    <property type="match status" value="1"/>
</dbReference>
<dbReference type="GO" id="GO:0016024">
    <property type="term" value="P:CDP-diacylglycerol biosynthetic process"/>
    <property type="evidence" value="ECO:0007669"/>
    <property type="project" value="UniProtKB-UniPathway"/>
</dbReference>
<comment type="subcellular location">
    <subcellularLocation>
        <location evidence="2">Cell membrane</location>
        <topology evidence="2">Multi-pass membrane protein</topology>
    </subcellularLocation>
</comment>
<evidence type="ECO:0000256" key="1">
    <source>
        <dbReference type="ARBA" id="ARBA00001698"/>
    </source>
</evidence>
<evidence type="ECO:0000256" key="14">
    <source>
        <dbReference type="ARBA" id="ARBA00023098"/>
    </source>
</evidence>
<organism evidence="21 22">
    <name type="scientific">Mycolicibacterium vulneris</name>
    <dbReference type="NCBI Taxonomy" id="547163"/>
    <lineage>
        <taxon>Bacteria</taxon>
        <taxon>Bacillati</taxon>
        <taxon>Actinomycetota</taxon>
        <taxon>Actinomycetes</taxon>
        <taxon>Mycobacteriales</taxon>
        <taxon>Mycobacteriaceae</taxon>
        <taxon>Mycolicibacterium</taxon>
    </lineage>
</organism>
<dbReference type="OrthoDB" id="9799199at2"/>
<evidence type="ECO:0000256" key="7">
    <source>
        <dbReference type="ARBA" id="ARBA00019373"/>
    </source>
</evidence>
<dbReference type="InterPro" id="IPR000374">
    <property type="entry name" value="PC_trans"/>
</dbReference>
<evidence type="ECO:0000256" key="10">
    <source>
        <dbReference type="ARBA" id="ARBA00022679"/>
    </source>
</evidence>
<dbReference type="GO" id="GO:0004605">
    <property type="term" value="F:phosphatidate cytidylyltransferase activity"/>
    <property type="evidence" value="ECO:0007669"/>
    <property type="project" value="UniProtKB-EC"/>
</dbReference>
<evidence type="ECO:0000256" key="20">
    <source>
        <dbReference type="SAM" id="Phobius"/>
    </source>
</evidence>
<feature type="transmembrane region" description="Helical" evidence="20">
    <location>
        <begin position="220"/>
        <end position="238"/>
    </location>
</feature>
<evidence type="ECO:0000256" key="17">
    <source>
        <dbReference type="ARBA" id="ARBA00023264"/>
    </source>
</evidence>
<keyword evidence="11 18" id="KW-0812">Transmembrane</keyword>
<feature type="transmembrane region" description="Helical" evidence="20">
    <location>
        <begin position="151"/>
        <end position="174"/>
    </location>
</feature>
<keyword evidence="10 18" id="KW-0808">Transferase</keyword>
<evidence type="ECO:0000256" key="16">
    <source>
        <dbReference type="ARBA" id="ARBA00023209"/>
    </source>
</evidence>
<evidence type="ECO:0000256" key="15">
    <source>
        <dbReference type="ARBA" id="ARBA00023136"/>
    </source>
</evidence>
<evidence type="ECO:0000256" key="5">
    <source>
        <dbReference type="ARBA" id="ARBA00010185"/>
    </source>
</evidence>
<proteinExistence type="inferred from homology"/>
<feature type="transmembrane region" description="Helical" evidence="20">
    <location>
        <begin position="61"/>
        <end position="78"/>
    </location>
</feature>
<protein>
    <recommendedName>
        <fullName evidence="7 18">Phosphatidate cytidylyltransferase</fullName>
        <ecNumber evidence="6 18">2.7.7.41</ecNumber>
    </recommendedName>
</protein>
<comment type="catalytic activity">
    <reaction evidence="1 18">
        <text>a 1,2-diacyl-sn-glycero-3-phosphate + CTP + H(+) = a CDP-1,2-diacyl-sn-glycerol + diphosphate</text>
        <dbReference type="Rhea" id="RHEA:16229"/>
        <dbReference type="ChEBI" id="CHEBI:15378"/>
        <dbReference type="ChEBI" id="CHEBI:33019"/>
        <dbReference type="ChEBI" id="CHEBI:37563"/>
        <dbReference type="ChEBI" id="CHEBI:58332"/>
        <dbReference type="ChEBI" id="CHEBI:58608"/>
        <dbReference type="EC" id="2.7.7.41"/>
    </reaction>
</comment>
<keyword evidence="8" id="KW-1003">Cell membrane</keyword>
<evidence type="ECO:0000256" key="11">
    <source>
        <dbReference type="ARBA" id="ARBA00022692"/>
    </source>
</evidence>
<evidence type="ECO:0000256" key="18">
    <source>
        <dbReference type="RuleBase" id="RU003938"/>
    </source>
</evidence>
<dbReference type="AlphaFoldDB" id="A0A1X2KNT5"/>
<evidence type="ECO:0000256" key="8">
    <source>
        <dbReference type="ARBA" id="ARBA00022475"/>
    </source>
</evidence>
<keyword evidence="13 20" id="KW-1133">Transmembrane helix</keyword>
<evidence type="ECO:0000256" key="2">
    <source>
        <dbReference type="ARBA" id="ARBA00004651"/>
    </source>
</evidence>
<accession>A0A1X2KNT5</accession>
<comment type="pathway">
    <text evidence="3 18">Phospholipid metabolism; CDP-diacylglycerol biosynthesis; CDP-diacylglycerol from sn-glycerol 3-phosphate: step 3/3.</text>
</comment>
<keyword evidence="12 18" id="KW-0548">Nucleotidyltransferase</keyword>
<dbReference type="PROSITE" id="PS01315">
    <property type="entry name" value="CDS"/>
    <property type="match status" value="1"/>
</dbReference>
<feature type="region of interest" description="Disordered" evidence="19">
    <location>
        <begin position="1"/>
        <end position="31"/>
    </location>
</feature>
<keyword evidence="22" id="KW-1185">Reference proteome</keyword>
<sequence length="309" mass="32631">MATPEPGADDRPDNPSRAAKETIQQPAKKTSRAGRNLRAAIAVGAGIGGVLVVTLVFAPRFWVPIVAIAIVVATHEVVRRLREAGYVIPVIPLLAGGQLTVWLTWPFHAAGALAGFGVTVVVCNVWRLFMQDKRKRPEPFDGSPSANYLRDASATVFLAAWVPLFASFGVLLVYPHDGAGRVFCLMITVVASDTGGYAVGALLGKHPMVPAISPKKSWEGFAGSLVFGITAATLTATFLAGKPWWIGALLGVVLVLTCTLGDLVESQVKRDLGIKDMGRLLPGHGGLMDRLDGVLPSAVAAWTVLTLVP</sequence>
<dbReference type="GO" id="GO:0005886">
    <property type="term" value="C:plasma membrane"/>
    <property type="evidence" value="ECO:0007669"/>
    <property type="project" value="UniProtKB-SubCell"/>
</dbReference>
<feature type="transmembrane region" description="Helical" evidence="20">
    <location>
        <begin position="37"/>
        <end position="55"/>
    </location>
</feature>
<evidence type="ECO:0000256" key="12">
    <source>
        <dbReference type="ARBA" id="ARBA00022695"/>
    </source>
</evidence>
<dbReference type="UniPathway" id="UPA00557">
    <property type="reaction ID" value="UER00614"/>
</dbReference>
<feature type="transmembrane region" description="Helical" evidence="20">
    <location>
        <begin position="85"/>
        <end position="105"/>
    </location>
</feature>
<keyword evidence="14" id="KW-0443">Lipid metabolism</keyword>
<evidence type="ECO:0000256" key="6">
    <source>
        <dbReference type="ARBA" id="ARBA00012487"/>
    </source>
</evidence>
<evidence type="ECO:0000313" key="22">
    <source>
        <dbReference type="Proteomes" id="UP000242320"/>
    </source>
</evidence>
<feature type="transmembrane region" description="Helical" evidence="20">
    <location>
        <begin position="180"/>
        <end position="199"/>
    </location>
</feature>
<evidence type="ECO:0000256" key="3">
    <source>
        <dbReference type="ARBA" id="ARBA00005119"/>
    </source>
</evidence>
<evidence type="ECO:0000313" key="21">
    <source>
        <dbReference type="EMBL" id="OSC23355.1"/>
    </source>
</evidence>
<evidence type="ECO:0000256" key="4">
    <source>
        <dbReference type="ARBA" id="ARBA00005189"/>
    </source>
</evidence>
<keyword evidence="16" id="KW-0594">Phospholipid biosynthesis</keyword>
<keyword evidence="9" id="KW-0444">Lipid biosynthesis</keyword>
<name>A0A1X2KNT5_9MYCO</name>
<dbReference type="EC" id="2.7.7.41" evidence="6 18"/>
<dbReference type="RefSeq" id="WP_085292237.1">
    <property type="nucleotide sequence ID" value="NZ_NCXM01000031.1"/>
</dbReference>
<evidence type="ECO:0000256" key="9">
    <source>
        <dbReference type="ARBA" id="ARBA00022516"/>
    </source>
</evidence>
<comment type="caution">
    <text evidence="21">The sequence shown here is derived from an EMBL/GenBank/DDBJ whole genome shotgun (WGS) entry which is preliminary data.</text>
</comment>
<keyword evidence="17" id="KW-1208">Phospholipid metabolism</keyword>